<organism evidence="1 2">
    <name type="scientific">[Clostridium] celerecrescens 18A</name>
    <dbReference type="NCBI Taxonomy" id="1286362"/>
    <lineage>
        <taxon>Bacteria</taxon>
        <taxon>Bacillati</taxon>
        <taxon>Bacillota</taxon>
        <taxon>Clostridia</taxon>
        <taxon>Lachnospirales</taxon>
        <taxon>Lachnospiraceae</taxon>
        <taxon>Lacrimispora</taxon>
    </lineage>
</organism>
<comment type="caution">
    <text evidence="1">The sequence shown here is derived from an EMBL/GenBank/DDBJ whole genome shotgun (WGS) entry which is preliminary data.</text>
</comment>
<gene>
    <name evidence="1" type="ORF">H171_1272</name>
</gene>
<evidence type="ECO:0000313" key="2">
    <source>
        <dbReference type="Proteomes" id="UP000231092"/>
    </source>
</evidence>
<protein>
    <submittedName>
        <fullName evidence="1">Uncharacterized protein</fullName>
    </submittedName>
</protein>
<sequence length="149" mass="17947">MFNCKLLFAKRYRGTFMFAFVNFKTQECYEWFFQFSLKDPWWIPKYDSYYLNDGKWPLAGWLFFYFGRHTRGAVIPCEQSEISEGKKPLVDKAGNLYVIYNLPEEELARKFRRTILRYNCEVGIEKDGDNVTIINTVRSKRWISIFLKK</sequence>
<evidence type="ECO:0000313" key="1">
    <source>
        <dbReference type="EMBL" id="PJJ27793.1"/>
    </source>
</evidence>
<dbReference type="Proteomes" id="UP000231092">
    <property type="component" value="Unassembled WGS sequence"/>
</dbReference>
<dbReference type="AlphaFoldDB" id="A0A2M8Z2Y2"/>
<proteinExistence type="predicted"/>
<dbReference type="RefSeq" id="WP_100304383.1">
    <property type="nucleotide sequence ID" value="NZ_PGET01000001.1"/>
</dbReference>
<dbReference type="EMBL" id="PGET01000001">
    <property type="protein sequence ID" value="PJJ27793.1"/>
    <property type="molecule type" value="Genomic_DNA"/>
</dbReference>
<reference evidence="1 2" key="1">
    <citation type="submission" date="2017-11" db="EMBL/GenBank/DDBJ databases">
        <title>Understudied soil microbes with underappreciated capabilities: Untangling the Clostridium saccharolyticum group.</title>
        <authorList>
            <person name="Leschine S."/>
        </authorList>
    </citation>
    <scope>NUCLEOTIDE SEQUENCE [LARGE SCALE GENOMIC DNA]</scope>
    <source>
        <strain evidence="1 2">18A</strain>
    </source>
</reference>
<accession>A0A2M8Z2Y2</accession>
<dbReference type="OrthoDB" id="2081605at2"/>
<name>A0A2M8Z2Y2_9FIRM</name>